<accession>A0A2U9C7B0</accession>
<keyword evidence="3" id="KW-1185">Reference proteome</keyword>
<reference evidence="2 3" key="1">
    <citation type="submission" date="2017-12" db="EMBL/GenBank/DDBJ databases">
        <title>Integrating genomic resources of turbot (Scophthalmus maximus) in depth evaluation of genetic and physical mapping variation across individuals.</title>
        <authorList>
            <person name="Martinez P."/>
        </authorList>
    </citation>
    <scope>NUCLEOTIDE SEQUENCE [LARGE SCALE GENOMIC DNA]</scope>
</reference>
<proteinExistence type="predicted"/>
<feature type="region of interest" description="Disordered" evidence="1">
    <location>
        <begin position="77"/>
        <end position="98"/>
    </location>
</feature>
<evidence type="ECO:0000256" key="1">
    <source>
        <dbReference type="SAM" id="MobiDB-lite"/>
    </source>
</evidence>
<evidence type="ECO:0000313" key="2">
    <source>
        <dbReference type="EMBL" id="AWP12457.1"/>
    </source>
</evidence>
<dbReference type="EMBL" id="CP026255">
    <property type="protein sequence ID" value="AWP12457.1"/>
    <property type="molecule type" value="Genomic_DNA"/>
</dbReference>
<sequence>MEYRGMPERSIRLSAPLLPAERPCPAHPPPSVHDDARMEYRGMPERSIRLSAPLLPAERPCEFIKRSQWERRAGQASSHVTGCVHGGAAAPASPVVTR</sequence>
<organism evidence="2 3">
    <name type="scientific">Scophthalmus maximus</name>
    <name type="common">Turbot</name>
    <name type="synonym">Psetta maxima</name>
    <dbReference type="NCBI Taxonomy" id="52904"/>
    <lineage>
        <taxon>Eukaryota</taxon>
        <taxon>Metazoa</taxon>
        <taxon>Chordata</taxon>
        <taxon>Craniata</taxon>
        <taxon>Vertebrata</taxon>
        <taxon>Euteleostomi</taxon>
        <taxon>Actinopterygii</taxon>
        <taxon>Neopterygii</taxon>
        <taxon>Teleostei</taxon>
        <taxon>Neoteleostei</taxon>
        <taxon>Acanthomorphata</taxon>
        <taxon>Carangaria</taxon>
        <taxon>Pleuronectiformes</taxon>
        <taxon>Pleuronectoidei</taxon>
        <taxon>Scophthalmidae</taxon>
        <taxon>Scophthalmus</taxon>
    </lineage>
</organism>
<dbReference type="Proteomes" id="UP000246464">
    <property type="component" value="Chromosome 13"/>
</dbReference>
<name>A0A2U9C7B0_SCOMX</name>
<dbReference type="AlphaFoldDB" id="A0A2U9C7B0"/>
<feature type="region of interest" description="Disordered" evidence="1">
    <location>
        <begin position="1"/>
        <end position="36"/>
    </location>
</feature>
<gene>
    <name evidence="2" type="ORF">SMAX5B_018939</name>
</gene>
<feature type="compositionally biased region" description="Basic and acidic residues" evidence="1">
    <location>
        <begin position="1"/>
        <end position="11"/>
    </location>
</feature>
<evidence type="ECO:0000313" key="3">
    <source>
        <dbReference type="Proteomes" id="UP000246464"/>
    </source>
</evidence>
<protein>
    <submittedName>
        <fullName evidence="2">Uncharacterized protein</fullName>
    </submittedName>
</protein>